<reference evidence="2 3" key="1">
    <citation type="submission" date="2014-03" db="EMBL/GenBank/DDBJ databases">
        <title>Bradyrhizobium valentinum sp. nov., isolated from effective nodules of Lupinus mariae-josephae, a lupine endemic of basic-lime soils in Eastern Spain.</title>
        <authorList>
            <person name="Duran D."/>
            <person name="Rey L."/>
            <person name="Navarro A."/>
            <person name="Busquets A."/>
            <person name="Imperial J."/>
            <person name="Ruiz-Argueso T."/>
        </authorList>
    </citation>
    <scope>NUCLEOTIDE SEQUENCE [LARGE SCALE GENOMIC DNA]</scope>
    <source>
        <strain evidence="2 3">PAC68</strain>
    </source>
</reference>
<name>A0A0R3KI69_9BRAD</name>
<proteinExistence type="predicted"/>
<sequence length="66" mass="7220">MAGVLYVGAVLAEDRFFGWLAGMAIGGIALVFQMSDDSKCRTWNPGFPRCAIAYLKFAQTRALKDC</sequence>
<protein>
    <submittedName>
        <fullName evidence="2">Uncharacterized protein</fullName>
    </submittedName>
</protein>
<dbReference type="Proteomes" id="UP000050863">
    <property type="component" value="Unassembled WGS sequence"/>
</dbReference>
<evidence type="ECO:0000313" key="3">
    <source>
        <dbReference type="Proteomes" id="UP000050863"/>
    </source>
</evidence>
<keyword evidence="1" id="KW-0472">Membrane</keyword>
<gene>
    <name evidence="2" type="ORF">CQ12_37450</name>
</gene>
<dbReference type="AlphaFoldDB" id="A0A0R3KI69"/>
<dbReference type="EMBL" id="LLXZ01000216">
    <property type="protein sequence ID" value="KRQ94509.1"/>
    <property type="molecule type" value="Genomic_DNA"/>
</dbReference>
<accession>A0A0R3KI69</accession>
<comment type="caution">
    <text evidence="2">The sequence shown here is derived from an EMBL/GenBank/DDBJ whole genome shotgun (WGS) entry which is preliminary data.</text>
</comment>
<evidence type="ECO:0000256" key="1">
    <source>
        <dbReference type="SAM" id="Phobius"/>
    </source>
</evidence>
<evidence type="ECO:0000313" key="2">
    <source>
        <dbReference type="EMBL" id="KRQ94509.1"/>
    </source>
</evidence>
<keyword evidence="1" id="KW-0812">Transmembrane</keyword>
<keyword evidence="3" id="KW-1185">Reference proteome</keyword>
<dbReference type="RefSeq" id="WP_057840340.1">
    <property type="nucleotide sequence ID" value="NZ_LLXZ01000216.1"/>
</dbReference>
<keyword evidence="1" id="KW-1133">Transmembrane helix</keyword>
<feature type="transmembrane region" description="Helical" evidence="1">
    <location>
        <begin position="16"/>
        <end position="32"/>
    </location>
</feature>
<organism evidence="2 3">
    <name type="scientific">Bradyrhizobium jicamae</name>
    <dbReference type="NCBI Taxonomy" id="280332"/>
    <lineage>
        <taxon>Bacteria</taxon>
        <taxon>Pseudomonadati</taxon>
        <taxon>Pseudomonadota</taxon>
        <taxon>Alphaproteobacteria</taxon>
        <taxon>Hyphomicrobiales</taxon>
        <taxon>Nitrobacteraceae</taxon>
        <taxon>Bradyrhizobium</taxon>
    </lineage>
</organism>